<dbReference type="Proteomes" id="UP000198802">
    <property type="component" value="Unassembled WGS sequence"/>
</dbReference>
<organism evidence="3 4">
    <name type="scientific">Parafrankia irregularis</name>
    <dbReference type="NCBI Taxonomy" id="795642"/>
    <lineage>
        <taxon>Bacteria</taxon>
        <taxon>Bacillati</taxon>
        <taxon>Actinomycetota</taxon>
        <taxon>Actinomycetes</taxon>
        <taxon>Frankiales</taxon>
        <taxon>Frankiaceae</taxon>
        <taxon>Parafrankia</taxon>
    </lineage>
</organism>
<evidence type="ECO:0000256" key="1">
    <source>
        <dbReference type="SAM" id="Phobius"/>
    </source>
</evidence>
<sequence length="302" mass="30853">MTPEALAGVTVTHMAPRHPDPFEGVRLDERFVRSARFLEPSAMERAGRFPPASGARCTVVPAPRGLHGLVFRLFVAPPRPAPRARRLTWVLAVLTLALGMISLTFIALRQTARSVPVATLPQPALGISTTSSTLASHEAGGQVATTATRFATGPSSLAGNGAAAGLAAAASQGFDLTPALFAGLRAGDCLAWPAAPATRLAPVPVDCSQPHIDEITKVVDRAGGDASWPGADVLSASATDLCGGSLLASAGAFGVASSGVVATVWPDRASWEGGVHGLACTIRSQDLTPRSGRLVIPAPVQG</sequence>
<feature type="transmembrane region" description="Helical" evidence="1">
    <location>
        <begin position="87"/>
        <end position="108"/>
    </location>
</feature>
<reference evidence="4" key="1">
    <citation type="submission" date="2015-11" db="EMBL/GenBank/DDBJ databases">
        <authorList>
            <person name="Varghese N."/>
        </authorList>
    </citation>
    <scope>NUCLEOTIDE SEQUENCE [LARGE SCALE GENOMIC DNA]</scope>
    <source>
        <strain evidence="4">DSM 45899</strain>
    </source>
</reference>
<dbReference type="Pfam" id="PF13845">
    <property type="entry name" value="Septum_form"/>
    <property type="match status" value="1"/>
</dbReference>
<proteinExistence type="predicted"/>
<keyword evidence="1" id="KW-1133">Transmembrane helix</keyword>
<dbReference type="EMBL" id="FAOZ01000005">
    <property type="protein sequence ID" value="CUU55731.1"/>
    <property type="molecule type" value="Genomic_DNA"/>
</dbReference>
<evidence type="ECO:0000313" key="3">
    <source>
        <dbReference type="EMBL" id="CUU55731.1"/>
    </source>
</evidence>
<keyword evidence="1" id="KW-0812">Transmembrane</keyword>
<protein>
    <submittedName>
        <fullName evidence="3">Septum formation</fullName>
    </submittedName>
</protein>
<feature type="domain" description="Septum formation-related" evidence="2">
    <location>
        <begin position="186"/>
        <end position="286"/>
    </location>
</feature>
<evidence type="ECO:0000313" key="4">
    <source>
        <dbReference type="Proteomes" id="UP000198802"/>
    </source>
</evidence>
<dbReference type="InterPro" id="IPR026004">
    <property type="entry name" value="Septum_form"/>
</dbReference>
<name>A0A0S4QJT8_9ACTN</name>
<keyword evidence="4" id="KW-1185">Reference proteome</keyword>
<gene>
    <name evidence="3" type="ORF">Ga0074812_105386</name>
</gene>
<dbReference type="AlphaFoldDB" id="A0A0S4QJT8"/>
<accession>A0A0S4QJT8</accession>
<evidence type="ECO:0000259" key="2">
    <source>
        <dbReference type="Pfam" id="PF13845"/>
    </source>
</evidence>
<keyword evidence="1" id="KW-0472">Membrane</keyword>